<dbReference type="OrthoDB" id="9792148at2"/>
<sequence length="368" mass="41955">MEFLTHELAQEIVERTMKILNRNINVMNAEGIIIGSGDRERINQIHDGAVLVLKKAESVEIDESKASELKGSKPGINLPIRFNNQIVGVVGITGEPEQIRNYAELVKMAAELVLEQSFLLERVQWKQRLQSEIVNQLISDEHINEVWIKERAGFLGIDLQQPRAAMVLKHSGKQETTNQQLISAIQFELGKQDLTGVTFNDEIVILKAGSQFERKAFLNRLVKAIKEKTIVGCGSLAETIKETKTSFQQAQRVLMLGQKLEPDADFYLYEDYRLEVTLSKLAQTEQAGNAFSFYDRLLEQDKKGELAHTLDFYIKEGGELNKIAESLFIHRNTLRYRLDKITELTGKDPRNIKNLMELYIAKILNDLR</sequence>
<dbReference type="RefSeq" id="WP_144538769.1">
    <property type="nucleotide sequence ID" value="NZ_CBCSDC010000068.1"/>
</dbReference>
<dbReference type="AlphaFoldDB" id="A0A562K5W3"/>
<protein>
    <submittedName>
        <fullName evidence="5">Carbohydrate diacid regulator</fullName>
    </submittedName>
</protein>
<evidence type="ECO:0000256" key="1">
    <source>
        <dbReference type="ARBA" id="ARBA00006754"/>
    </source>
</evidence>
<evidence type="ECO:0000259" key="4">
    <source>
        <dbReference type="Pfam" id="PF17853"/>
    </source>
</evidence>
<gene>
    <name evidence="5" type="ORF">IQ19_00057</name>
</gene>
<name>A0A562K5W3_9BACI</name>
<dbReference type="InterPro" id="IPR051448">
    <property type="entry name" value="CdaR-like_regulators"/>
</dbReference>
<dbReference type="Gene3D" id="1.10.10.2840">
    <property type="entry name" value="PucR C-terminal helix-turn-helix domain"/>
    <property type="match status" value="1"/>
</dbReference>
<feature type="domain" description="CdaR GGDEF-like" evidence="4">
    <location>
        <begin position="145"/>
        <end position="254"/>
    </location>
</feature>
<dbReference type="InterPro" id="IPR041522">
    <property type="entry name" value="CdaR_GGDEF"/>
</dbReference>
<proteinExistence type="inferred from homology"/>
<organism evidence="5 6">
    <name type="scientific">Cytobacillus oceanisediminis</name>
    <dbReference type="NCBI Taxonomy" id="665099"/>
    <lineage>
        <taxon>Bacteria</taxon>
        <taxon>Bacillati</taxon>
        <taxon>Bacillota</taxon>
        <taxon>Bacilli</taxon>
        <taxon>Bacillales</taxon>
        <taxon>Bacillaceae</taxon>
        <taxon>Cytobacillus</taxon>
    </lineage>
</organism>
<reference evidence="5 6" key="1">
    <citation type="journal article" date="2015" name="Stand. Genomic Sci.">
        <title>Genomic Encyclopedia of Bacterial and Archaeal Type Strains, Phase III: the genomes of soil and plant-associated and newly described type strains.</title>
        <authorList>
            <person name="Whitman W.B."/>
            <person name="Woyke T."/>
            <person name="Klenk H.P."/>
            <person name="Zhou Y."/>
            <person name="Lilburn T.G."/>
            <person name="Beck B.J."/>
            <person name="De Vos P."/>
            <person name="Vandamme P."/>
            <person name="Eisen J.A."/>
            <person name="Garrity G."/>
            <person name="Hugenholtz P."/>
            <person name="Kyrpides N.C."/>
        </authorList>
    </citation>
    <scope>NUCLEOTIDE SEQUENCE [LARGE SCALE GENOMIC DNA]</scope>
    <source>
        <strain evidence="5 6">CGMCC 1.10115</strain>
    </source>
</reference>
<keyword evidence="6" id="KW-1185">Reference proteome</keyword>
<comment type="similarity">
    <text evidence="1">Belongs to the CdaR family.</text>
</comment>
<dbReference type="Pfam" id="PF17853">
    <property type="entry name" value="GGDEF_2"/>
    <property type="match status" value="1"/>
</dbReference>
<dbReference type="PANTHER" id="PTHR33744">
    <property type="entry name" value="CARBOHYDRATE DIACID REGULATOR"/>
    <property type="match status" value="1"/>
</dbReference>
<dbReference type="Pfam" id="PF05651">
    <property type="entry name" value="Diacid_rec"/>
    <property type="match status" value="1"/>
</dbReference>
<dbReference type="EMBL" id="VLKI01000001">
    <property type="protein sequence ID" value="TWH90614.1"/>
    <property type="molecule type" value="Genomic_DNA"/>
</dbReference>
<dbReference type="PANTHER" id="PTHR33744:SF15">
    <property type="entry name" value="CARBOHYDRATE DIACID REGULATOR"/>
    <property type="match status" value="1"/>
</dbReference>
<evidence type="ECO:0000259" key="3">
    <source>
        <dbReference type="Pfam" id="PF13556"/>
    </source>
</evidence>
<accession>A0A562K5W3</accession>
<dbReference type="Pfam" id="PF13556">
    <property type="entry name" value="HTH_30"/>
    <property type="match status" value="1"/>
</dbReference>
<dbReference type="Proteomes" id="UP000318667">
    <property type="component" value="Unassembled WGS sequence"/>
</dbReference>
<dbReference type="InterPro" id="IPR042070">
    <property type="entry name" value="PucR_C-HTH_sf"/>
</dbReference>
<evidence type="ECO:0000313" key="6">
    <source>
        <dbReference type="Proteomes" id="UP000318667"/>
    </source>
</evidence>
<feature type="domain" description="Putative sugar diacid recognition" evidence="2">
    <location>
        <begin position="4"/>
        <end position="137"/>
    </location>
</feature>
<comment type="caution">
    <text evidence="5">The sequence shown here is derived from an EMBL/GenBank/DDBJ whole genome shotgun (WGS) entry which is preliminary data.</text>
</comment>
<dbReference type="InterPro" id="IPR008599">
    <property type="entry name" value="Diacid_rec"/>
</dbReference>
<evidence type="ECO:0000259" key="2">
    <source>
        <dbReference type="Pfam" id="PF05651"/>
    </source>
</evidence>
<dbReference type="InterPro" id="IPR025736">
    <property type="entry name" value="PucR_C-HTH_dom"/>
</dbReference>
<dbReference type="GeneID" id="65401362"/>
<evidence type="ECO:0000313" key="5">
    <source>
        <dbReference type="EMBL" id="TWH90614.1"/>
    </source>
</evidence>
<feature type="domain" description="PucR C-terminal helix-turn-helix" evidence="3">
    <location>
        <begin position="306"/>
        <end position="361"/>
    </location>
</feature>